<dbReference type="Proteomes" id="UP001341840">
    <property type="component" value="Unassembled WGS sequence"/>
</dbReference>
<reference evidence="2 3" key="1">
    <citation type="journal article" date="2023" name="Plants (Basel)">
        <title>Bridging the Gap: Combining Genomics and Transcriptomics Approaches to Understand Stylosanthes scabra, an Orphan Legume from the Brazilian Caatinga.</title>
        <authorList>
            <person name="Ferreira-Neto J.R.C."/>
            <person name="da Silva M.D."/>
            <person name="Binneck E."/>
            <person name="de Melo N.F."/>
            <person name="da Silva R.H."/>
            <person name="de Melo A.L.T.M."/>
            <person name="Pandolfi V."/>
            <person name="Bustamante F.O."/>
            <person name="Brasileiro-Vidal A.C."/>
            <person name="Benko-Iseppon A.M."/>
        </authorList>
    </citation>
    <scope>NUCLEOTIDE SEQUENCE [LARGE SCALE GENOMIC DNA]</scope>
    <source>
        <tissue evidence="2">Leaves</tissue>
    </source>
</reference>
<keyword evidence="3" id="KW-1185">Reference proteome</keyword>
<proteinExistence type="predicted"/>
<evidence type="ECO:0000313" key="2">
    <source>
        <dbReference type="EMBL" id="MED6143963.1"/>
    </source>
</evidence>
<comment type="caution">
    <text evidence="2">The sequence shown here is derived from an EMBL/GenBank/DDBJ whole genome shotgun (WGS) entry which is preliminary data.</text>
</comment>
<feature type="region of interest" description="Disordered" evidence="1">
    <location>
        <begin position="67"/>
        <end position="87"/>
    </location>
</feature>
<sequence length="174" mass="19604">MAILRCKWSPRTLGEAMELANDEEVEGVATALACWSHHYLIEPAAKLKEQANSKSEFHILNISSTNQEEELNLENSEDQKQEDEDELDVRRIYRELEDRNEVVLQRPPPEPPDLHSLAVRIHNGVEDGAVAMGNVYADIESTKTEEELTINGGCSIFNDTAAEKRKRTLAISMT</sequence>
<protein>
    <submittedName>
        <fullName evidence="2">Uncharacterized protein</fullName>
    </submittedName>
</protein>
<accession>A0ABU6T7R4</accession>
<name>A0ABU6T7R4_9FABA</name>
<gene>
    <name evidence="2" type="ORF">PIB30_010916</name>
</gene>
<organism evidence="2 3">
    <name type="scientific">Stylosanthes scabra</name>
    <dbReference type="NCBI Taxonomy" id="79078"/>
    <lineage>
        <taxon>Eukaryota</taxon>
        <taxon>Viridiplantae</taxon>
        <taxon>Streptophyta</taxon>
        <taxon>Embryophyta</taxon>
        <taxon>Tracheophyta</taxon>
        <taxon>Spermatophyta</taxon>
        <taxon>Magnoliopsida</taxon>
        <taxon>eudicotyledons</taxon>
        <taxon>Gunneridae</taxon>
        <taxon>Pentapetalae</taxon>
        <taxon>rosids</taxon>
        <taxon>fabids</taxon>
        <taxon>Fabales</taxon>
        <taxon>Fabaceae</taxon>
        <taxon>Papilionoideae</taxon>
        <taxon>50 kb inversion clade</taxon>
        <taxon>dalbergioids sensu lato</taxon>
        <taxon>Dalbergieae</taxon>
        <taxon>Pterocarpus clade</taxon>
        <taxon>Stylosanthes</taxon>
    </lineage>
</organism>
<evidence type="ECO:0000256" key="1">
    <source>
        <dbReference type="SAM" id="MobiDB-lite"/>
    </source>
</evidence>
<evidence type="ECO:0000313" key="3">
    <source>
        <dbReference type="Proteomes" id="UP001341840"/>
    </source>
</evidence>
<dbReference type="EMBL" id="JASCZI010090647">
    <property type="protein sequence ID" value="MED6143963.1"/>
    <property type="molecule type" value="Genomic_DNA"/>
</dbReference>